<comment type="caution">
    <text evidence="1">The sequence shown here is derived from an EMBL/GenBank/DDBJ whole genome shotgun (WGS) entry which is preliminary data.</text>
</comment>
<name>A0ABV9JVC3_9BACI</name>
<protein>
    <submittedName>
        <fullName evidence="1">Uncharacterized protein</fullName>
    </submittedName>
</protein>
<accession>A0ABV9JVC3</accession>
<keyword evidence="2" id="KW-1185">Reference proteome</keyword>
<dbReference type="RefSeq" id="WP_339183268.1">
    <property type="nucleotide sequence ID" value="NZ_JBHSFT010000008.1"/>
</dbReference>
<sequence>MGVVKFKTNGKHVPMLKQTGNVRIVHEDKEFAFYEDQLDRIANDWNNGMRMEDLAEQEGRLPLEILFALTELAEEDRITRPMGYIY</sequence>
<evidence type="ECO:0000313" key="2">
    <source>
        <dbReference type="Proteomes" id="UP001595988"/>
    </source>
</evidence>
<evidence type="ECO:0000313" key="1">
    <source>
        <dbReference type="EMBL" id="MFC4661716.1"/>
    </source>
</evidence>
<organism evidence="1 2">
    <name type="scientific">Oceanobacillus aidingensis</name>
    <dbReference type="NCBI Taxonomy" id="645964"/>
    <lineage>
        <taxon>Bacteria</taxon>
        <taxon>Bacillati</taxon>
        <taxon>Bacillota</taxon>
        <taxon>Bacilli</taxon>
        <taxon>Bacillales</taxon>
        <taxon>Bacillaceae</taxon>
        <taxon>Oceanobacillus</taxon>
    </lineage>
</organism>
<proteinExistence type="predicted"/>
<gene>
    <name evidence="1" type="ORF">ACFO3P_05740</name>
</gene>
<dbReference type="EMBL" id="JBHSFT010000008">
    <property type="protein sequence ID" value="MFC4661716.1"/>
    <property type="molecule type" value="Genomic_DNA"/>
</dbReference>
<reference evidence="2" key="1">
    <citation type="journal article" date="2019" name="Int. J. Syst. Evol. Microbiol.">
        <title>The Global Catalogue of Microorganisms (GCM) 10K type strain sequencing project: providing services to taxonomists for standard genome sequencing and annotation.</title>
        <authorList>
            <consortium name="The Broad Institute Genomics Platform"/>
            <consortium name="The Broad Institute Genome Sequencing Center for Infectious Disease"/>
            <person name="Wu L."/>
            <person name="Ma J."/>
        </authorList>
    </citation>
    <scope>NUCLEOTIDE SEQUENCE [LARGE SCALE GENOMIC DNA]</scope>
    <source>
        <strain evidence="2">CCUG 37257</strain>
    </source>
</reference>
<dbReference type="Proteomes" id="UP001595988">
    <property type="component" value="Unassembled WGS sequence"/>
</dbReference>